<dbReference type="InterPro" id="IPR007627">
    <property type="entry name" value="RNA_pol_sigma70_r2"/>
</dbReference>
<dbReference type="Proteomes" id="UP000295344">
    <property type="component" value="Unassembled WGS sequence"/>
</dbReference>
<dbReference type="InterPro" id="IPR013325">
    <property type="entry name" value="RNA_pol_sigma_r2"/>
</dbReference>
<keyword evidence="10" id="KW-1185">Reference proteome</keyword>
<dbReference type="InterPro" id="IPR007630">
    <property type="entry name" value="RNA_pol_sigma70_r4"/>
</dbReference>
<dbReference type="RefSeq" id="WP_246018072.1">
    <property type="nucleotide sequence ID" value="NZ_BAAARP010000002.1"/>
</dbReference>
<keyword evidence="4 6" id="KW-0238">DNA-binding</keyword>
<evidence type="ECO:0000256" key="3">
    <source>
        <dbReference type="ARBA" id="ARBA00023082"/>
    </source>
</evidence>
<protein>
    <recommendedName>
        <fullName evidence="6">RNA polymerase sigma factor</fullName>
    </recommendedName>
</protein>
<dbReference type="GO" id="GO:0016987">
    <property type="term" value="F:sigma factor activity"/>
    <property type="evidence" value="ECO:0007669"/>
    <property type="project" value="UniProtKB-KW"/>
</dbReference>
<dbReference type="Gene3D" id="1.10.10.10">
    <property type="entry name" value="Winged helix-like DNA-binding domain superfamily/Winged helix DNA-binding domain"/>
    <property type="match status" value="1"/>
</dbReference>
<dbReference type="Pfam" id="PF04545">
    <property type="entry name" value="Sigma70_r4"/>
    <property type="match status" value="1"/>
</dbReference>
<evidence type="ECO:0000313" key="10">
    <source>
        <dbReference type="Proteomes" id="UP000295344"/>
    </source>
</evidence>
<evidence type="ECO:0000256" key="5">
    <source>
        <dbReference type="ARBA" id="ARBA00023163"/>
    </source>
</evidence>
<dbReference type="EMBL" id="SOAM01000002">
    <property type="protein sequence ID" value="TDS77197.1"/>
    <property type="molecule type" value="Genomic_DNA"/>
</dbReference>
<proteinExistence type="inferred from homology"/>
<comment type="similarity">
    <text evidence="1 6">Belongs to the sigma-70 factor family. ECF subfamily.</text>
</comment>
<dbReference type="GO" id="GO:0003677">
    <property type="term" value="F:DNA binding"/>
    <property type="evidence" value="ECO:0007669"/>
    <property type="project" value="UniProtKB-KW"/>
</dbReference>
<dbReference type="AlphaFoldDB" id="A0A4R7FLE9"/>
<evidence type="ECO:0000256" key="4">
    <source>
        <dbReference type="ARBA" id="ARBA00023125"/>
    </source>
</evidence>
<dbReference type="SUPFAM" id="SSF88659">
    <property type="entry name" value="Sigma3 and sigma4 domains of RNA polymerase sigma factors"/>
    <property type="match status" value="1"/>
</dbReference>
<evidence type="ECO:0000259" key="8">
    <source>
        <dbReference type="Pfam" id="PF04545"/>
    </source>
</evidence>
<evidence type="ECO:0000256" key="1">
    <source>
        <dbReference type="ARBA" id="ARBA00010641"/>
    </source>
</evidence>
<name>A0A4R7FLE9_9MICO</name>
<evidence type="ECO:0000259" key="7">
    <source>
        <dbReference type="Pfam" id="PF04542"/>
    </source>
</evidence>
<keyword evidence="5 6" id="KW-0804">Transcription</keyword>
<dbReference type="SUPFAM" id="SSF88946">
    <property type="entry name" value="Sigma2 domain of RNA polymerase sigma factors"/>
    <property type="match status" value="1"/>
</dbReference>
<comment type="caution">
    <text evidence="9">The sequence shown here is derived from an EMBL/GenBank/DDBJ whole genome shotgun (WGS) entry which is preliminary data.</text>
</comment>
<dbReference type="InterPro" id="IPR000838">
    <property type="entry name" value="RNA_pol_sigma70_ECF_CS"/>
</dbReference>
<dbReference type="PANTHER" id="PTHR43133:SF62">
    <property type="entry name" value="RNA POLYMERASE SIGMA FACTOR SIGZ"/>
    <property type="match status" value="1"/>
</dbReference>
<sequence>MQDDVDARAVGAAFRAGDTAALVTAYRDWGRLVYTLALRSLGQVQDAEDVTQRVFIAAWRKRETFDPDRADLPAWLVGITRRQIADAHEARRRTAAVPMPEAGEDEPAAPHVEPGDRVLVDAEIARLSPVAQQVVRLAFFEDLTHQQIGERLGMPLGTVKSLIRRSLERMRRRLEVDDGAP</sequence>
<dbReference type="GO" id="GO:0006352">
    <property type="term" value="P:DNA-templated transcription initiation"/>
    <property type="evidence" value="ECO:0007669"/>
    <property type="project" value="InterPro"/>
</dbReference>
<gene>
    <name evidence="9" type="ORF">CLV52_2138</name>
</gene>
<dbReference type="InterPro" id="IPR014284">
    <property type="entry name" value="RNA_pol_sigma-70_dom"/>
</dbReference>
<dbReference type="PANTHER" id="PTHR43133">
    <property type="entry name" value="RNA POLYMERASE ECF-TYPE SIGMA FACTO"/>
    <property type="match status" value="1"/>
</dbReference>
<evidence type="ECO:0000256" key="6">
    <source>
        <dbReference type="RuleBase" id="RU000716"/>
    </source>
</evidence>
<accession>A0A4R7FLE9</accession>
<feature type="domain" description="RNA polymerase sigma-70 region 4" evidence="8">
    <location>
        <begin position="124"/>
        <end position="171"/>
    </location>
</feature>
<keyword evidence="2 6" id="KW-0805">Transcription regulation</keyword>
<dbReference type="InterPro" id="IPR036388">
    <property type="entry name" value="WH-like_DNA-bd_sf"/>
</dbReference>
<evidence type="ECO:0000313" key="9">
    <source>
        <dbReference type="EMBL" id="TDS77197.1"/>
    </source>
</evidence>
<dbReference type="NCBIfam" id="TIGR02937">
    <property type="entry name" value="sigma70-ECF"/>
    <property type="match status" value="1"/>
</dbReference>
<dbReference type="Pfam" id="PF04542">
    <property type="entry name" value="Sigma70_r2"/>
    <property type="match status" value="1"/>
</dbReference>
<reference evidence="9 10" key="1">
    <citation type="submission" date="2019-03" db="EMBL/GenBank/DDBJ databases">
        <title>Genomic Encyclopedia of Archaeal and Bacterial Type Strains, Phase II (KMG-II): from individual species to whole genera.</title>
        <authorList>
            <person name="Goeker M."/>
        </authorList>
    </citation>
    <scope>NUCLEOTIDE SEQUENCE [LARGE SCALE GENOMIC DNA]</scope>
    <source>
        <strain evidence="9 10">DSM 24782</strain>
    </source>
</reference>
<keyword evidence="3 6" id="KW-0731">Sigma factor</keyword>
<dbReference type="InterPro" id="IPR039425">
    <property type="entry name" value="RNA_pol_sigma-70-like"/>
</dbReference>
<dbReference type="InterPro" id="IPR013324">
    <property type="entry name" value="RNA_pol_sigma_r3/r4-like"/>
</dbReference>
<dbReference type="CDD" id="cd06171">
    <property type="entry name" value="Sigma70_r4"/>
    <property type="match status" value="1"/>
</dbReference>
<feature type="domain" description="RNA polymerase sigma-70 region 2" evidence="7">
    <location>
        <begin position="26"/>
        <end position="94"/>
    </location>
</feature>
<dbReference type="Gene3D" id="1.10.1740.10">
    <property type="match status" value="1"/>
</dbReference>
<evidence type="ECO:0000256" key="2">
    <source>
        <dbReference type="ARBA" id="ARBA00023015"/>
    </source>
</evidence>
<dbReference type="PROSITE" id="PS01063">
    <property type="entry name" value="SIGMA70_ECF"/>
    <property type="match status" value="1"/>
</dbReference>
<organism evidence="9 10">
    <name type="scientific">Amnibacterium kyonggiense</name>
    <dbReference type="NCBI Taxonomy" id="595671"/>
    <lineage>
        <taxon>Bacteria</taxon>
        <taxon>Bacillati</taxon>
        <taxon>Actinomycetota</taxon>
        <taxon>Actinomycetes</taxon>
        <taxon>Micrococcales</taxon>
        <taxon>Microbacteriaceae</taxon>
        <taxon>Amnibacterium</taxon>
    </lineage>
</organism>